<dbReference type="EMBL" id="WHSB02000013">
    <property type="protein sequence ID" value="MCQ4633569.1"/>
    <property type="molecule type" value="Genomic_DNA"/>
</dbReference>
<sequence length="53" mass="5726">MSNMNDASASAKGYDVKTLAKKHRISVEDATKIVAQFGSDRKACDKAARRIAV</sequence>
<dbReference type="RefSeq" id="WP_256120183.1">
    <property type="nucleotide sequence ID" value="NZ_WHSB02000013.1"/>
</dbReference>
<organism evidence="1 2">
    <name type="scientific">Shinella lacus</name>
    <dbReference type="NCBI Taxonomy" id="2654216"/>
    <lineage>
        <taxon>Bacteria</taxon>
        <taxon>Pseudomonadati</taxon>
        <taxon>Pseudomonadota</taxon>
        <taxon>Alphaproteobacteria</taxon>
        <taxon>Hyphomicrobiales</taxon>
        <taxon>Rhizobiaceae</taxon>
        <taxon>Shinella</taxon>
    </lineage>
</organism>
<dbReference type="Proteomes" id="UP000996601">
    <property type="component" value="Unassembled WGS sequence"/>
</dbReference>
<comment type="caution">
    <text evidence="1">The sequence shown here is derived from an EMBL/GenBank/DDBJ whole genome shotgun (WGS) entry which is preliminary data.</text>
</comment>
<gene>
    <name evidence="1" type="ORF">GB927_026255</name>
</gene>
<evidence type="ECO:0000313" key="2">
    <source>
        <dbReference type="Proteomes" id="UP000996601"/>
    </source>
</evidence>
<keyword evidence="2" id="KW-1185">Reference proteome</keyword>
<reference evidence="1" key="1">
    <citation type="submission" date="2021-07" db="EMBL/GenBank/DDBJ databases">
        <title>Shinella sp. nov., a novel member of the genus Shinella from water.</title>
        <authorList>
            <person name="Deng Y."/>
        </authorList>
    </citation>
    <scope>NUCLEOTIDE SEQUENCE</scope>
    <source>
        <strain evidence="1">CPCC 100929</strain>
    </source>
</reference>
<evidence type="ECO:0000313" key="1">
    <source>
        <dbReference type="EMBL" id="MCQ4633569.1"/>
    </source>
</evidence>
<accession>A0ABT1REF4</accession>
<name>A0ABT1REF4_9HYPH</name>
<proteinExistence type="predicted"/>
<evidence type="ECO:0008006" key="3">
    <source>
        <dbReference type="Google" id="ProtNLM"/>
    </source>
</evidence>
<protein>
    <recommendedName>
        <fullName evidence="3">DUF3606 domain-containing protein</fullName>
    </recommendedName>
</protein>